<dbReference type="PANTHER" id="PTHR48094">
    <property type="entry name" value="PROTEIN/NUCLEIC ACID DEGLYCASE DJ-1-RELATED"/>
    <property type="match status" value="1"/>
</dbReference>
<dbReference type="RefSeq" id="WP_108133626.1">
    <property type="nucleotide sequence ID" value="NZ_PXNS01000015.1"/>
</dbReference>
<evidence type="ECO:0000256" key="2">
    <source>
        <dbReference type="ARBA" id="ARBA00023239"/>
    </source>
</evidence>
<reference evidence="5 6" key="1">
    <citation type="submission" date="2018-03" db="EMBL/GenBank/DDBJ databases">
        <authorList>
            <person name="Zhou J."/>
            <person name="Li X."/>
            <person name="Xue M."/>
            <person name="Yin J."/>
        </authorList>
    </citation>
    <scope>NUCLEOTIDE SEQUENCE [LARGE SCALE GENOMIC DNA]</scope>
    <source>
        <strain evidence="5 6">SYSU ZJ2214</strain>
    </source>
</reference>
<name>A0ABX5IRX3_9GAMM</name>
<proteinExistence type="inferred from homology"/>
<dbReference type="Pfam" id="PF01965">
    <property type="entry name" value="DJ-1_PfpI"/>
    <property type="match status" value="1"/>
</dbReference>
<sequence length="227" mass="25052">MDNKILVVVTSHAKYPNHDRATGLWLGEAVHFIDHVEQAGWTCDIASPKGGYTPIDPHSLAAAEAIDWDYYQNKDFMNRLGTTLALDEVNAADYRAIYLAGGHGVIWDFPGNETLQRLCRDIYEADGIVSSVCHGAVGLLNVTRDDGEYLIKGMKVTGFSNHEEHLAKLDDIVPFLTETELVERGGLYLKADRAWEPFAVVDERLVTGQNPASGRRVAELVLEALGD</sequence>
<dbReference type="InterPro" id="IPR050325">
    <property type="entry name" value="Prot/Nucl_acid_deglycase"/>
</dbReference>
<protein>
    <submittedName>
        <fullName evidence="5">Type 1 glutamine amidotransferase domain-containing protein</fullName>
    </submittedName>
</protein>
<dbReference type="SUPFAM" id="SSF52317">
    <property type="entry name" value="Class I glutamine amidotransferase-like"/>
    <property type="match status" value="1"/>
</dbReference>
<evidence type="ECO:0000256" key="3">
    <source>
        <dbReference type="ARBA" id="ARBA00038493"/>
    </source>
</evidence>
<evidence type="ECO:0000313" key="6">
    <source>
        <dbReference type="Proteomes" id="UP000241895"/>
    </source>
</evidence>
<dbReference type="InterPro" id="IPR029062">
    <property type="entry name" value="Class_I_gatase-like"/>
</dbReference>
<accession>A0ABX5IRX3</accession>
<keyword evidence="6" id="KW-1185">Reference proteome</keyword>
<gene>
    <name evidence="5" type="ORF">C6W88_19175</name>
</gene>
<dbReference type="CDD" id="cd03141">
    <property type="entry name" value="GATase1_Hsp31_like"/>
    <property type="match status" value="1"/>
</dbReference>
<feature type="domain" description="DJ-1/PfpI" evidence="4">
    <location>
        <begin position="32"/>
        <end position="223"/>
    </location>
</feature>
<comment type="caution">
    <text evidence="5">The sequence shown here is derived from an EMBL/GenBank/DDBJ whole genome shotgun (WGS) entry which is preliminary data.</text>
</comment>
<keyword evidence="2" id="KW-0456">Lyase</keyword>
<keyword evidence="1" id="KW-0346">Stress response</keyword>
<dbReference type="PANTHER" id="PTHR48094:SF11">
    <property type="entry name" value="GLUTATHIONE-INDEPENDENT GLYOXALASE HSP31-RELATED"/>
    <property type="match status" value="1"/>
</dbReference>
<evidence type="ECO:0000313" key="5">
    <source>
        <dbReference type="EMBL" id="PTL91669.1"/>
    </source>
</evidence>
<dbReference type="InterPro" id="IPR002818">
    <property type="entry name" value="DJ-1/PfpI"/>
</dbReference>
<dbReference type="EMBL" id="PXNS01000015">
    <property type="protein sequence ID" value="PTL91669.1"/>
    <property type="molecule type" value="Genomic_DNA"/>
</dbReference>
<organism evidence="5 6">
    <name type="scientific">Halomonas litopenaei</name>
    <dbReference type="NCBI Taxonomy" id="2109328"/>
    <lineage>
        <taxon>Bacteria</taxon>
        <taxon>Pseudomonadati</taxon>
        <taxon>Pseudomonadota</taxon>
        <taxon>Gammaproteobacteria</taxon>
        <taxon>Oceanospirillales</taxon>
        <taxon>Halomonadaceae</taxon>
        <taxon>Halomonas</taxon>
    </lineage>
</organism>
<comment type="similarity">
    <text evidence="3">Belongs to the peptidase C56 family. HSP31-like subfamily.</text>
</comment>
<dbReference type="Gene3D" id="3.40.50.880">
    <property type="match status" value="1"/>
</dbReference>
<keyword evidence="5" id="KW-0315">Glutamine amidotransferase</keyword>
<dbReference type="Proteomes" id="UP000241895">
    <property type="component" value="Unassembled WGS sequence"/>
</dbReference>
<evidence type="ECO:0000259" key="4">
    <source>
        <dbReference type="Pfam" id="PF01965"/>
    </source>
</evidence>
<evidence type="ECO:0000256" key="1">
    <source>
        <dbReference type="ARBA" id="ARBA00023016"/>
    </source>
</evidence>